<dbReference type="SMART" id="SM00343">
    <property type="entry name" value="ZnF_C2HC"/>
    <property type="match status" value="1"/>
</dbReference>
<proteinExistence type="predicted"/>
<evidence type="ECO:0000313" key="5">
    <source>
        <dbReference type="RefSeq" id="XP_013402405.1"/>
    </source>
</evidence>
<dbReference type="Proteomes" id="UP000085678">
    <property type="component" value="Unplaced"/>
</dbReference>
<protein>
    <submittedName>
        <fullName evidence="5">Uncharacterized protein LOC106168027</fullName>
    </submittedName>
</protein>
<dbReference type="SUPFAM" id="SSF57756">
    <property type="entry name" value="Retrovirus zinc finger-like domains"/>
    <property type="match status" value="1"/>
</dbReference>
<keyword evidence="1" id="KW-0862">Zinc</keyword>
<dbReference type="KEGG" id="lak:106168027"/>
<keyword evidence="1" id="KW-0479">Metal-binding</keyword>
<feature type="region of interest" description="Disordered" evidence="2">
    <location>
        <begin position="262"/>
        <end position="287"/>
    </location>
</feature>
<dbReference type="PANTHER" id="PTHR33223:SF6">
    <property type="entry name" value="CCHC-TYPE DOMAIN-CONTAINING PROTEIN"/>
    <property type="match status" value="1"/>
</dbReference>
<dbReference type="InterPro" id="IPR036875">
    <property type="entry name" value="Znf_CCHC_sf"/>
</dbReference>
<dbReference type="GO" id="GO:0008270">
    <property type="term" value="F:zinc ion binding"/>
    <property type="evidence" value="ECO:0007669"/>
    <property type="project" value="UniProtKB-KW"/>
</dbReference>
<accession>A0A1S3IW39</accession>
<reference evidence="5" key="1">
    <citation type="submission" date="2025-08" db="UniProtKB">
        <authorList>
            <consortium name="RefSeq"/>
        </authorList>
    </citation>
    <scope>IDENTIFICATION</scope>
    <source>
        <tissue evidence="5">Gonads</tissue>
    </source>
</reference>
<evidence type="ECO:0000313" key="4">
    <source>
        <dbReference type="Proteomes" id="UP000085678"/>
    </source>
</evidence>
<name>A0A1S3IW39_LINAN</name>
<feature type="domain" description="CCHC-type" evidence="3">
    <location>
        <begin position="296"/>
        <end position="309"/>
    </location>
</feature>
<dbReference type="PANTHER" id="PTHR33223">
    <property type="entry name" value="CCHC-TYPE DOMAIN-CONTAINING PROTEIN"/>
    <property type="match status" value="1"/>
</dbReference>
<sequence>MSQEQFHSLIENIRGLTEQRQVEAERQGLRWAEERERHSLQDLSDLFHPCDGTVPSETREWIDQMERAIARGQGNITNCATRLALKTSRGALAAEVDYCLRRQNDYYGTAWVTLRDHIRRSFLSPDEAACLRTEIEQIRQTPYENCAAYSRRFRNIARKAYPEPRSVDAERQLIISYARGLSDRRLTRRLVADARPATLNEALTFVDNAEVGAQLFENVVGLEPRHEEPMEVALNSTDNPMERLESKIKKLTKEVSNLKLEKMSASQRRPQQPRQWETVRRENKSKGWADDGTPLCFHCGKAGHKKRECYQLKGQQKREKDTKN</sequence>
<evidence type="ECO:0000259" key="3">
    <source>
        <dbReference type="PROSITE" id="PS50158"/>
    </source>
</evidence>
<dbReference type="RefSeq" id="XP_013402405.1">
    <property type="nucleotide sequence ID" value="XM_013546951.1"/>
</dbReference>
<dbReference type="AlphaFoldDB" id="A0A1S3IW39"/>
<gene>
    <name evidence="5" type="primary">LOC106168027</name>
</gene>
<evidence type="ECO:0000256" key="1">
    <source>
        <dbReference type="PROSITE-ProRule" id="PRU00047"/>
    </source>
</evidence>
<dbReference type="PROSITE" id="PS50158">
    <property type="entry name" value="ZF_CCHC"/>
    <property type="match status" value="1"/>
</dbReference>
<organism evidence="4 5">
    <name type="scientific">Lingula anatina</name>
    <name type="common">Brachiopod</name>
    <name type="synonym">Lingula unguis</name>
    <dbReference type="NCBI Taxonomy" id="7574"/>
    <lineage>
        <taxon>Eukaryota</taxon>
        <taxon>Metazoa</taxon>
        <taxon>Spiralia</taxon>
        <taxon>Lophotrochozoa</taxon>
        <taxon>Brachiopoda</taxon>
        <taxon>Linguliformea</taxon>
        <taxon>Lingulata</taxon>
        <taxon>Lingulida</taxon>
        <taxon>Linguloidea</taxon>
        <taxon>Lingulidae</taxon>
        <taxon>Lingula</taxon>
    </lineage>
</organism>
<dbReference type="InterPro" id="IPR005162">
    <property type="entry name" value="Retrotrans_gag_dom"/>
</dbReference>
<dbReference type="InterPro" id="IPR001878">
    <property type="entry name" value="Znf_CCHC"/>
</dbReference>
<dbReference type="InParanoid" id="A0A1S3IW39"/>
<dbReference type="GeneID" id="106168027"/>
<evidence type="ECO:0000256" key="2">
    <source>
        <dbReference type="SAM" id="MobiDB-lite"/>
    </source>
</evidence>
<dbReference type="Pfam" id="PF03732">
    <property type="entry name" value="Retrotrans_gag"/>
    <property type="match status" value="1"/>
</dbReference>
<keyword evidence="1" id="KW-0863">Zinc-finger</keyword>
<dbReference type="GO" id="GO:0003676">
    <property type="term" value="F:nucleic acid binding"/>
    <property type="evidence" value="ECO:0007669"/>
    <property type="project" value="InterPro"/>
</dbReference>
<feature type="compositionally biased region" description="Basic and acidic residues" evidence="2">
    <location>
        <begin position="277"/>
        <end position="287"/>
    </location>
</feature>
<keyword evidence="4" id="KW-1185">Reference proteome</keyword>